<sequence length="291" mass="33092">MFSFDGVKLKMSLTKNQYARSNVNSITTDVIYPVVNFTHFTVFFNLRLSCGIFFPHYSFNLSLFLFHKNHKMSLKAYEDACLRAELFGQPLPDKDEFIRKNKHLDIVEFEEVEIKTAENTAMLHDQMKEGTTGLTELNTILDSTQTKINRLKGVCGSITNFFRVKLNSKDNISYSSDPSYVGQTNFQRDYVPVSNRIDSVNAGLGPDDTEMSGSARNEKHGGQQNGGDINTALKHLDEMQQADKNVSKAMICDISKQVDTQMSKLDQMICQADRAQNSLQRQNKQLRSFLR</sequence>
<feature type="region of interest" description="Disordered" evidence="1">
    <location>
        <begin position="200"/>
        <end position="226"/>
    </location>
</feature>
<reference evidence="3" key="1">
    <citation type="submission" date="2025-08" db="UniProtKB">
        <authorList>
            <consortium name="RefSeq"/>
        </authorList>
    </citation>
    <scope>IDENTIFICATION</scope>
    <source>
        <tissue evidence="3">Silk gland</tissue>
    </source>
</reference>
<dbReference type="GeneID" id="114252830"/>
<dbReference type="Proteomes" id="UP000504629">
    <property type="component" value="Unplaced"/>
</dbReference>
<evidence type="ECO:0000256" key="1">
    <source>
        <dbReference type="SAM" id="MobiDB-lite"/>
    </source>
</evidence>
<name>A0A6J2KLU2_BOMMA</name>
<evidence type="ECO:0000313" key="3">
    <source>
        <dbReference type="RefSeq" id="XP_028043291.1"/>
    </source>
</evidence>
<gene>
    <name evidence="3" type="primary">LOC114252830</name>
</gene>
<protein>
    <submittedName>
        <fullName evidence="3">Uncharacterized protein LOC114252830</fullName>
    </submittedName>
</protein>
<dbReference type="OrthoDB" id="8192965at2759"/>
<dbReference type="KEGG" id="bman:114252830"/>
<proteinExistence type="predicted"/>
<organism evidence="2 3">
    <name type="scientific">Bombyx mandarina</name>
    <name type="common">Wild silk moth</name>
    <name type="synonym">Wild silkworm</name>
    <dbReference type="NCBI Taxonomy" id="7092"/>
    <lineage>
        <taxon>Eukaryota</taxon>
        <taxon>Metazoa</taxon>
        <taxon>Ecdysozoa</taxon>
        <taxon>Arthropoda</taxon>
        <taxon>Hexapoda</taxon>
        <taxon>Insecta</taxon>
        <taxon>Pterygota</taxon>
        <taxon>Neoptera</taxon>
        <taxon>Endopterygota</taxon>
        <taxon>Lepidoptera</taxon>
        <taxon>Glossata</taxon>
        <taxon>Ditrysia</taxon>
        <taxon>Bombycoidea</taxon>
        <taxon>Bombycidae</taxon>
        <taxon>Bombycinae</taxon>
        <taxon>Bombyx</taxon>
    </lineage>
</organism>
<dbReference type="AlphaFoldDB" id="A0A6J2KLU2"/>
<evidence type="ECO:0000313" key="2">
    <source>
        <dbReference type="Proteomes" id="UP000504629"/>
    </source>
</evidence>
<keyword evidence="2" id="KW-1185">Reference proteome</keyword>
<dbReference type="RefSeq" id="XP_028043291.1">
    <property type="nucleotide sequence ID" value="XM_028187490.1"/>
</dbReference>
<accession>A0A6J2KLU2</accession>